<dbReference type="GO" id="GO:0005778">
    <property type="term" value="C:peroxisomal membrane"/>
    <property type="evidence" value="ECO:0007669"/>
    <property type="project" value="UniProtKB-SubCell"/>
</dbReference>
<comment type="similarity">
    <text evidence="1 3">Belongs to the peroxin-16 family.</text>
</comment>
<sequence>MEKLQKMYMDYKRWVITNPWLVTDIETLATWSSYFMAVNKDKSPLTSELVYSLTKLVSFHNDRILRETYDTEDLYYGQRDQIKMWLTIIHYSEVFIEMLVKNKCGSQAKWTVVTLLQVFKCSSALVLLFRFKELPIQHPPIPVLRRKELIEGRKIDQNSNTCFVLPRSGRVMRRVVGSQSVAFRDWEPMKIKEDSGASNVKDLVFAESLHILKPLIHLASMKLFGTKSWKQWLVALFVDMVSMKLYTTYKKELSHEQQLEISRRNLALVFYLLRSPVYNSFTKNVIENIPFTSFIHHAVLHYMRHWQDIYLCMWSS</sequence>
<dbReference type="Pfam" id="PF08610">
    <property type="entry name" value="Pex16"/>
    <property type="match status" value="1"/>
</dbReference>
<dbReference type="PANTHER" id="PTHR13299">
    <property type="entry name" value="PEROXISOMAL MEMBRANE PROTEIN PEX16"/>
    <property type="match status" value="1"/>
</dbReference>
<dbReference type="OrthoDB" id="2021143at2759"/>
<evidence type="ECO:0000256" key="1">
    <source>
        <dbReference type="ARBA" id="ARBA00009505"/>
    </source>
</evidence>
<protein>
    <recommendedName>
        <fullName evidence="2 3">Peroxisomal membrane protein PEX16</fullName>
    </recommendedName>
</protein>
<keyword evidence="4" id="KW-1185">Reference proteome</keyword>
<dbReference type="PANTHER" id="PTHR13299:SF0">
    <property type="entry name" value="PEROXISOMAL MEMBRANE PROTEIN PEX16"/>
    <property type="match status" value="1"/>
</dbReference>
<accession>A0A9J7DY44</accession>
<dbReference type="RefSeq" id="XP_022818751.1">
    <property type="nucleotide sequence ID" value="XM_022962983.1"/>
</dbReference>
<keyword evidence="3" id="KW-0576">Peroxisome</keyword>
<evidence type="ECO:0000256" key="2">
    <source>
        <dbReference type="ARBA" id="ARBA00018577"/>
    </source>
</evidence>
<dbReference type="KEGG" id="sliu:111351182"/>
<evidence type="ECO:0000256" key="3">
    <source>
        <dbReference type="RuleBase" id="RU365003"/>
    </source>
</evidence>
<gene>
    <name evidence="5" type="primary">LOC111351182</name>
</gene>
<comment type="subcellular location">
    <subcellularLocation>
        <location evidence="3">Peroxisome membrane</location>
    </subcellularLocation>
</comment>
<organism evidence="4 5">
    <name type="scientific">Spodoptera litura</name>
    <name type="common">Asian cotton leafworm</name>
    <dbReference type="NCBI Taxonomy" id="69820"/>
    <lineage>
        <taxon>Eukaryota</taxon>
        <taxon>Metazoa</taxon>
        <taxon>Ecdysozoa</taxon>
        <taxon>Arthropoda</taxon>
        <taxon>Hexapoda</taxon>
        <taxon>Insecta</taxon>
        <taxon>Pterygota</taxon>
        <taxon>Neoptera</taxon>
        <taxon>Endopterygota</taxon>
        <taxon>Lepidoptera</taxon>
        <taxon>Glossata</taxon>
        <taxon>Ditrysia</taxon>
        <taxon>Noctuoidea</taxon>
        <taxon>Noctuidae</taxon>
        <taxon>Amphipyrinae</taxon>
        <taxon>Spodoptera</taxon>
    </lineage>
</organism>
<name>A0A9J7DY44_SPOLT</name>
<dbReference type="InterPro" id="IPR013919">
    <property type="entry name" value="Pex16"/>
</dbReference>
<dbReference type="GeneID" id="111351182"/>
<dbReference type="GO" id="GO:0007031">
    <property type="term" value="P:peroxisome organization"/>
    <property type="evidence" value="ECO:0007669"/>
    <property type="project" value="UniProtKB-KW"/>
</dbReference>
<dbReference type="Proteomes" id="UP000301870">
    <property type="component" value="Chromosome 12"/>
</dbReference>
<evidence type="ECO:0000313" key="4">
    <source>
        <dbReference type="Proteomes" id="UP000301870"/>
    </source>
</evidence>
<dbReference type="AlphaFoldDB" id="A0A9J7DY44"/>
<evidence type="ECO:0000313" key="5">
    <source>
        <dbReference type="RefSeq" id="XP_022818751.1"/>
    </source>
</evidence>
<proteinExistence type="inferred from homology"/>
<reference evidence="5" key="1">
    <citation type="submission" date="2025-08" db="UniProtKB">
        <authorList>
            <consortium name="RefSeq"/>
        </authorList>
    </citation>
    <scope>IDENTIFICATION</scope>
    <source>
        <strain evidence="5">Ishihara</strain>
        <tissue evidence="5">Whole body</tissue>
    </source>
</reference>
<keyword evidence="3" id="KW-0962">Peroxisome biogenesis</keyword>